<dbReference type="Proteomes" id="UP001202328">
    <property type="component" value="Unassembled WGS sequence"/>
</dbReference>
<protein>
    <recommendedName>
        <fullName evidence="3">F-box protein</fullName>
    </recommendedName>
</protein>
<sequence>GALHWIDQDSIKRTTIAFDLEHETFELLSPVPSAAGYANVGLMVLGGNLCVLDIVQSKHVTVWELRNRKPVIFTDKDYVCPWVTMFSIAWEEHWS</sequence>
<keyword evidence="2" id="KW-1185">Reference proteome</keyword>
<gene>
    <name evidence="1" type="ORF">MKW98_009175</name>
</gene>
<evidence type="ECO:0000313" key="1">
    <source>
        <dbReference type="EMBL" id="KAI3941965.1"/>
    </source>
</evidence>
<feature type="non-terminal residue" evidence="1">
    <location>
        <position position="1"/>
    </location>
</feature>
<proteinExistence type="predicted"/>
<dbReference type="AlphaFoldDB" id="A0AAD4XT05"/>
<dbReference type="EMBL" id="JAJJMB010004763">
    <property type="protein sequence ID" value="KAI3941965.1"/>
    <property type="molecule type" value="Genomic_DNA"/>
</dbReference>
<accession>A0AAD4XT05</accession>
<organism evidence="1 2">
    <name type="scientific">Papaver atlanticum</name>
    <dbReference type="NCBI Taxonomy" id="357466"/>
    <lineage>
        <taxon>Eukaryota</taxon>
        <taxon>Viridiplantae</taxon>
        <taxon>Streptophyta</taxon>
        <taxon>Embryophyta</taxon>
        <taxon>Tracheophyta</taxon>
        <taxon>Spermatophyta</taxon>
        <taxon>Magnoliopsida</taxon>
        <taxon>Ranunculales</taxon>
        <taxon>Papaveraceae</taxon>
        <taxon>Papaveroideae</taxon>
        <taxon>Papaver</taxon>
    </lineage>
</organism>
<reference evidence="1" key="1">
    <citation type="submission" date="2022-04" db="EMBL/GenBank/DDBJ databases">
        <title>A functionally conserved STORR gene fusion in Papaver species that diverged 16.8 million years ago.</title>
        <authorList>
            <person name="Catania T."/>
        </authorList>
    </citation>
    <scope>NUCLEOTIDE SEQUENCE</scope>
    <source>
        <strain evidence="1">S-188037</strain>
    </source>
</reference>
<comment type="caution">
    <text evidence="1">The sequence shown here is derived from an EMBL/GenBank/DDBJ whole genome shotgun (WGS) entry which is preliminary data.</text>
</comment>
<name>A0AAD4XT05_9MAGN</name>
<evidence type="ECO:0008006" key="3">
    <source>
        <dbReference type="Google" id="ProtNLM"/>
    </source>
</evidence>
<evidence type="ECO:0000313" key="2">
    <source>
        <dbReference type="Proteomes" id="UP001202328"/>
    </source>
</evidence>
<feature type="non-terminal residue" evidence="1">
    <location>
        <position position="95"/>
    </location>
</feature>